<dbReference type="Gene3D" id="1.20.140.160">
    <property type="match status" value="1"/>
</dbReference>
<dbReference type="InterPro" id="IPR013325">
    <property type="entry name" value="RNA_pol_sigma_r2"/>
</dbReference>
<dbReference type="InterPro" id="IPR014284">
    <property type="entry name" value="RNA_pol_sigma-70_dom"/>
</dbReference>
<evidence type="ECO:0000259" key="7">
    <source>
        <dbReference type="Pfam" id="PF04545"/>
    </source>
</evidence>
<keyword evidence="3" id="KW-0238">DNA-binding</keyword>
<dbReference type="InterPro" id="IPR007627">
    <property type="entry name" value="RNA_pol_sigma70_r2"/>
</dbReference>
<evidence type="ECO:0000256" key="3">
    <source>
        <dbReference type="ARBA" id="ARBA00023125"/>
    </source>
</evidence>
<reference evidence="9" key="1">
    <citation type="submission" date="2016-10" db="EMBL/GenBank/DDBJ databases">
        <authorList>
            <person name="Varghese N."/>
            <person name="Submissions S."/>
        </authorList>
    </citation>
    <scope>NUCLEOTIDE SEQUENCE [LARGE SCALE GENOMIC DNA]</scope>
    <source>
        <strain evidence="9">DSM 22329</strain>
    </source>
</reference>
<protein>
    <submittedName>
        <fullName evidence="8">RNA polymerase sigma-B factor</fullName>
    </submittedName>
</protein>
<dbReference type="EMBL" id="LT629711">
    <property type="protein sequence ID" value="SDP44094.1"/>
    <property type="molecule type" value="Genomic_DNA"/>
</dbReference>
<proteinExistence type="predicted"/>
<sequence length="289" mass="31849">MAPTAPSSTLPSDATDRPVTELDHRAGTAAQSPDHLRAEALLAEVENCHDGRRRGELRRQAVVLTLDLVDGVARRYHGRGMERDDLVQVGRMALVKAANGYRCGHGSSFAAYAVPTISGEIKRHFRDQGWLVRPPRRLQELRAEVAGEQERLRHVLLREPTDAELALGLEVTTAQVREVHSSSMAYHGTPLDLTDGPGPASDERWFDDVVVDGDALRHALVGLSERDLLIVRLRFVEERTQSEIGAVLGVSQMQVSRLLASILHRLRTAMTGPDEETPCEAEETRPLAS</sequence>
<dbReference type="SUPFAM" id="SSF88659">
    <property type="entry name" value="Sigma3 and sigma4 domains of RNA polymerase sigma factors"/>
    <property type="match status" value="2"/>
</dbReference>
<dbReference type="PANTHER" id="PTHR30385:SF4">
    <property type="entry name" value="RNA POLYMERASE SIGMA-E FACTOR"/>
    <property type="match status" value="1"/>
</dbReference>
<dbReference type="SUPFAM" id="SSF88946">
    <property type="entry name" value="Sigma2 domain of RNA polymerase sigma factors"/>
    <property type="match status" value="1"/>
</dbReference>
<dbReference type="STRING" id="443156.SAMN04489867_2468"/>
<organism evidence="8 9">
    <name type="scientific">Pedococcus dokdonensis</name>
    <dbReference type="NCBI Taxonomy" id="443156"/>
    <lineage>
        <taxon>Bacteria</taxon>
        <taxon>Bacillati</taxon>
        <taxon>Actinomycetota</taxon>
        <taxon>Actinomycetes</taxon>
        <taxon>Micrococcales</taxon>
        <taxon>Intrasporangiaceae</taxon>
        <taxon>Pedococcus</taxon>
    </lineage>
</organism>
<dbReference type="Pfam" id="PF04545">
    <property type="entry name" value="Sigma70_r4"/>
    <property type="match status" value="1"/>
</dbReference>
<feature type="region of interest" description="Disordered" evidence="5">
    <location>
        <begin position="270"/>
        <end position="289"/>
    </location>
</feature>
<dbReference type="OrthoDB" id="9804285at2"/>
<evidence type="ECO:0000313" key="8">
    <source>
        <dbReference type="EMBL" id="SDP44094.1"/>
    </source>
</evidence>
<dbReference type="PANTHER" id="PTHR30385">
    <property type="entry name" value="SIGMA FACTOR F FLAGELLAR"/>
    <property type="match status" value="1"/>
</dbReference>
<evidence type="ECO:0000313" key="9">
    <source>
        <dbReference type="Proteomes" id="UP000199077"/>
    </source>
</evidence>
<dbReference type="Proteomes" id="UP000199077">
    <property type="component" value="Chromosome I"/>
</dbReference>
<dbReference type="GO" id="GO:0006352">
    <property type="term" value="P:DNA-templated transcription initiation"/>
    <property type="evidence" value="ECO:0007669"/>
    <property type="project" value="InterPro"/>
</dbReference>
<dbReference type="InterPro" id="IPR007630">
    <property type="entry name" value="RNA_pol_sigma70_r4"/>
</dbReference>
<dbReference type="CDD" id="cd06171">
    <property type="entry name" value="Sigma70_r4"/>
    <property type="match status" value="1"/>
</dbReference>
<dbReference type="Gene3D" id="1.20.120.1810">
    <property type="match status" value="1"/>
</dbReference>
<dbReference type="AlphaFoldDB" id="A0A1H0SQT5"/>
<feature type="domain" description="RNA polymerase sigma-70 region 2" evidence="6">
    <location>
        <begin position="66"/>
        <end position="130"/>
    </location>
</feature>
<dbReference type="RefSeq" id="WP_157693026.1">
    <property type="nucleotide sequence ID" value="NZ_LT629711.1"/>
</dbReference>
<evidence type="ECO:0000256" key="2">
    <source>
        <dbReference type="ARBA" id="ARBA00023082"/>
    </source>
</evidence>
<dbReference type="GO" id="GO:0003677">
    <property type="term" value="F:DNA binding"/>
    <property type="evidence" value="ECO:0007669"/>
    <property type="project" value="UniProtKB-KW"/>
</dbReference>
<dbReference type="Pfam" id="PF04542">
    <property type="entry name" value="Sigma70_r2"/>
    <property type="match status" value="1"/>
</dbReference>
<evidence type="ECO:0000256" key="5">
    <source>
        <dbReference type="SAM" id="MobiDB-lite"/>
    </source>
</evidence>
<dbReference type="GO" id="GO:0016987">
    <property type="term" value="F:sigma factor activity"/>
    <property type="evidence" value="ECO:0007669"/>
    <property type="project" value="UniProtKB-KW"/>
</dbReference>
<keyword evidence="4" id="KW-0804">Transcription</keyword>
<dbReference type="PRINTS" id="PR00046">
    <property type="entry name" value="SIGMA70FCT"/>
</dbReference>
<evidence type="ECO:0000256" key="4">
    <source>
        <dbReference type="ARBA" id="ARBA00023163"/>
    </source>
</evidence>
<dbReference type="NCBIfam" id="TIGR02937">
    <property type="entry name" value="sigma70-ECF"/>
    <property type="match status" value="1"/>
</dbReference>
<keyword evidence="1" id="KW-0805">Transcription regulation</keyword>
<feature type="domain" description="RNA polymerase sigma-70 region 4" evidence="7">
    <location>
        <begin position="219"/>
        <end position="267"/>
    </location>
</feature>
<evidence type="ECO:0000256" key="1">
    <source>
        <dbReference type="ARBA" id="ARBA00023015"/>
    </source>
</evidence>
<evidence type="ECO:0000259" key="6">
    <source>
        <dbReference type="Pfam" id="PF04542"/>
    </source>
</evidence>
<dbReference type="InterPro" id="IPR000943">
    <property type="entry name" value="RNA_pol_sigma70"/>
</dbReference>
<keyword evidence="9" id="KW-1185">Reference proteome</keyword>
<gene>
    <name evidence="8" type="ORF">SAMN04489867_2468</name>
</gene>
<name>A0A1H0SQT5_9MICO</name>
<keyword evidence="2" id="KW-0731">Sigma factor</keyword>
<dbReference type="InterPro" id="IPR013324">
    <property type="entry name" value="RNA_pol_sigma_r3/r4-like"/>
</dbReference>
<accession>A0A1H0SQT5</accession>